<reference evidence="3" key="1">
    <citation type="submission" date="2018-06" db="EMBL/GenBank/DDBJ databases">
        <title>Aestuariibacter litoralis strain KCTC 52945T.</title>
        <authorList>
            <person name="Li X."/>
            <person name="Salam N."/>
            <person name="Li J.-L."/>
            <person name="Chen Y.-M."/>
            <person name="Yang Z.-W."/>
            <person name="Zhang L.-Y."/>
            <person name="Han M.-X."/>
            <person name="Xiao M."/>
            <person name="Li W.-J."/>
        </authorList>
    </citation>
    <scope>NUCLEOTIDE SEQUENCE [LARGE SCALE GENOMIC DNA]</scope>
    <source>
        <strain evidence="3">KCTC 52945</strain>
    </source>
</reference>
<dbReference type="InterPro" id="IPR020904">
    <property type="entry name" value="Sc_DH/Rdtase_CS"/>
</dbReference>
<dbReference type="GO" id="GO:0030497">
    <property type="term" value="P:fatty acid elongation"/>
    <property type="evidence" value="ECO:0007669"/>
    <property type="project" value="TreeGrafter"/>
</dbReference>
<organism evidence="2 3">
    <name type="scientific">Aestuariivirga litoralis</name>
    <dbReference type="NCBI Taxonomy" id="2650924"/>
    <lineage>
        <taxon>Bacteria</taxon>
        <taxon>Pseudomonadati</taxon>
        <taxon>Pseudomonadota</taxon>
        <taxon>Alphaproteobacteria</taxon>
        <taxon>Hyphomicrobiales</taxon>
        <taxon>Aestuariivirgaceae</taxon>
        <taxon>Aestuariivirga</taxon>
    </lineage>
</organism>
<dbReference type="Proteomes" id="UP000248795">
    <property type="component" value="Unassembled WGS sequence"/>
</dbReference>
<dbReference type="Pfam" id="PF13561">
    <property type="entry name" value="adh_short_C2"/>
    <property type="match status" value="1"/>
</dbReference>
<evidence type="ECO:0000256" key="1">
    <source>
        <dbReference type="ARBA" id="ARBA00006484"/>
    </source>
</evidence>
<evidence type="ECO:0000313" key="2">
    <source>
        <dbReference type="EMBL" id="PZF76302.1"/>
    </source>
</evidence>
<keyword evidence="3" id="KW-1185">Reference proteome</keyword>
<dbReference type="CDD" id="cd05233">
    <property type="entry name" value="SDR_c"/>
    <property type="match status" value="1"/>
</dbReference>
<dbReference type="FunFam" id="3.40.50.720:FF:000084">
    <property type="entry name" value="Short-chain dehydrogenase reductase"/>
    <property type="match status" value="1"/>
</dbReference>
<dbReference type="AlphaFoldDB" id="A0A2W2ARQ3"/>
<dbReference type="SUPFAM" id="SSF51735">
    <property type="entry name" value="NAD(P)-binding Rossmann-fold domains"/>
    <property type="match status" value="1"/>
</dbReference>
<comment type="caution">
    <text evidence="2">The sequence shown here is derived from an EMBL/GenBank/DDBJ whole genome shotgun (WGS) entry which is preliminary data.</text>
</comment>
<sequence length="248" mass="25646">MFDDLKGKVVVVTGGVTGIGGAASLAFAAAGANVFAQYLGGGTERAAIEAAGIATLKLDLTEKGAPEKLFDAALARFGRIDVLVNNAGSLVGRVQVTELDDDFIDRVFDLNCRQLIHCCRLAAKLMKAQGAGNIINVTSIAARTGSSPGGAVYGGAKAFVSAFSKTLAKELVASSVRVNCVSPGTIHTAFHDRFSDEAKREATRKTIPMQRLGVAQDCAGTFLYLASDAASGYVTGQVIEVNGGQLMA</sequence>
<dbReference type="EMBL" id="QKVK01000006">
    <property type="protein sequence ID" value="PZF76302.1"/>
    <property type="molecule type" value="Genomic_DNA"/>
</dbReference>
<gene>
    <name evidence="2" type="ORF">DK847_14020</name>
</gene>
<evidence type="ECO:0000313" key="3">
    <source>
        <dbReference type="Proteomes" id="UP000248795"/>
    </source>
</evidence>
<dbReference type="PANTHER" id="PTHR42760:SF40">
    <property type="entry name" value="3-OXOACYL-[ACYL-CARRIER-PROTEIN] REDUCTASE, CHLOROPLASTIC"/>
    <property type="match status" value="1"/>
</dbReference>
<dbReference type="InterPro" id="IPR002347">
    <property type="entry name" value="SDR_fam"/>
</dbReference>
<dbReference type="PANTHER" id="PTHR42760">
    <property type="entry name" value="SHORT-CHAIN DEHYDROGENASES/REDUCTASES FAMILY MEMBER"/>
    <property type="match status" value="1"/>
</dbReference>
<proteinExistence type="inferred from homology"/>
<dbReference type="PRINTS" id="PR00081">
    <property type="entry name" value="GDHRDH"/>
</dbReference>
<name>A0A2W2ARQ3_9HYPH</name>
<accession>A0A2W2ARQ3</accession>
<dbReference type="PRINTS" id="PR00080">
    <property type="entry name" value="SDRFAMILY"/>
</dbReference>
<protein>
    <submittedName>
        <fullName evidence="2">Oxidoreductase</fullName>
    </submittedName>
</protein>
<comment type="similarity">
    <text evidence="1">Belongs to the short-chain dehydrogenases/reductases (SDR) family.</text>
</comment>
<dbReference type="GO" id="GO:0016616">
    <property type="term" value="F:oxidoreductase activity, acting on the CH-OH group of donors, NAD or NADP as acceptor"/>
    <property type="evidence" value="ECO:0007669"/>
    <property type="project" value="TreeGrafter"/>
</dbReference>
<dbReference type="RefSeq" id="WP_111199139.1">
    <property type="nucleotide sequence ID" value="NZ_QKVK01000006.1"/>
</dbReference>
<dbReference type="PROSITE" id="PS00061">
    <property type="entry name" value="ADH_SHORT"/>
    <property type="match status" value="1"/>
</dbReference>
<dbReference type="InterPro" id="IPR036291">
    <property type="entry name" value="NAD(P)-bd_dom_sf"/>
</dbReference>
<dbReference type="Gene3D" id="3.40.50.720">
    <property type="entry name" value="NAD(P)-binding Rossmann-like Domain"/>
    <property type="match status" value="1"/>
</dbReference>